<accession>A0AAD3XY62</accession>
<name>A0AAD3XY62_NEPGR</name>
<evidence type="ECO:0000313" key="2">
    <source>
        <dbReference type="Proteomes" id="UP001279734"/>
    </source>
</evidence>
<gene>
    <name evidence="1" type="ORF">Nepgr_022212</name>
</gene>
<dbReference type="AlphaFoldDB" id="A0AAD3XY62"/>
<sequence>MENRLPVRVDAGMLLHDSGGAQTATKRTALKMCERLMSTKAHGQPGHAADGTRKTEKLSFTSNHEFEIGISPVL</sequence>
<keyword evidence="2" id="KW-1185">Reference proteome</keyword>
<organism evidence="1 2">
    <name type="scientific">Nepenthes gracilis</name>
    <name type="common">Slender pitcher plant</name>
    <dbReference type="NCBI Taxonomy" id="150966"/>
    <lineage>
        <taxon>Eukaryota</taxon>
        <taxon>Viridiplantae</taxon>
        <taxon>Streptophyta</taxon>
        <taxon>Embryophyta</taxon>
        <taxon>Tracheophyta</taxon>
        <taxon>Spermatophyta</taxon>
        <taxon>Magnoliopsida</taxon>
        <taxon>eudicotyledons</taxon>
        <taxon>Gunneridae</taxon>
        <taxon>Pentapetalae</taxon>
        <taxon>Caryophyllales</taxon>
        <taxon>Nepenthaceae</taxon>
        <taxon>Nepenthes</taxon>
    </lineage>
</organism>
<protein>
    <submittedName>
        <fullName evidence="1">Uncharacterized protein</fullName>
    </submittedName>
</protein>
<evidence type="ECO:0000313" key="1">
    <source>
        <dbReference type="EMBL" id="GMH20371.1"/>
    </source>
</evidence>
<dbReference type="Proteomes" id="UP001279734">
    <property type="component" value="Unassembled WGS sequence"/>
</dbReference>
<comment type="caution">
    <text evidence="1">The sequence shown here is derived from an EMBL/GenBank/DDBJ whole genome shotgun (WGS) entry which is preliminary data.</text>
</comment>
<reference evidence="1" key="1">
    <citation type="submission" date="2023-05" db="EMBL/GenBank/DDBJ databases">
        <title>Nepenthes gracilis genome sequencing.</title>
        <authorList>
            <person name="Fukushima K."/>
        </authorList>
    </citation>
    <scope>NUCLEOTIDE SEQUENCE</scope>
    <source>
        <strain evidence="1">SING2019-196</strain>
    </source>
</reference>
<proteinExistence type="predicted"/>
<dbReference type="EMBL" id="BSYO01000021">
    <property type="protein sequence ID" value="GMH20371.1"/>
    <property type="molecule type" value="Genomic_DNA"/>
</dbReference>